<dbReference type="InterPro" id="IPR036849">
    <property type="entry name" value="Enolase-like_C_sf"/>
</dbReference>
<dbReference type="KEGG" id="bfz:BAU07_00230"/>
<dbReference type="AlphaFoldDB" id="A0A193G7G0"/>
<dbReference type="SMART" id="SM00922">
    <property type="entry name" value="MR_MLE"/>
    <property type="match status" value="1"/>
</dbReference>
<evidence type="ECO:0000256" key="3">
    <source>
        <dbReference type="ARBA" id="ARBA00022842"/>
    </source>
</evidence>
<dbReference type="CDD" id="cd03316">
    <property type="entry name" value="MR_like"/>
    <property type="match status" value="1"/>
</dbReference>
<organism evidence="5 6">
    <name type="scientific">Bordetella flabilis</name>
    <dbReference type="NCBI Taxonomy" id="463014"/>
    <lineage>
        <taxon>Bacteria</taxon>
        <taxon>Pseudomonadati</taxon>
        <taxon>Pseudomonadota</taxon>
        <taxon>Betaproteobacteria</taxon>
        <taxon>Burkholderiales</taxon>
        <taxon>Alcaligenaceae</taxon>
        <taxon>Bordetella</taxon>
    </lineage>
</organism>
<dbReference type="SFLD" id="SFLDG00179">
    <property type="entry name" value="mandelate_racemase"/>
    <property type="match status" value="1"/>
</dbReference>
<dbReference type="GO" id="GO:0016052">
    <property type="term" value="P:carbohydrate catabolic process"/>
    <property type="evidence" value="ECO:0007669"/>
    <property type="project" value="TreeGrafter"/>
</dbReference>
<name>A0A193G7G0_9BORD</name>
<dbReference type="Gene3D" id="3.20.20.120">
    <property type="entry name" value="Enolase-like C-terminal domain"/>
    <property type="match status" value="1"/>
</dbReference>
<dbReference type="InterPro" id="IPR046945">
    <property type="entry name" value="RHMD-like"/>
</dbReference>
<accession>A0A193G7G0</accession>
<gene>
    <name evidence="5" type="ORF">BAU07_00230</name>
</gene>
<proteinExistence type="predicted"/>
<dbReference type="OrthoDB" id="8609034at2"/>
<comment type="cofactor">
    <cofactor evidence="1">
        <name>Mg(2+)</name>
        <dbReference type="ChEBI" id="CHEBI:18420"/>
    </cofactor>
</comment>
<keyword evidence="3" id="KW-0460">Magnesium</keyword>
<dbReference type="GO" id="GO:0000287">
    <property type="term" value="F:magnesium ion binding"/>
    <property type="evidence" value="ECO:0007669"/>
    <property type="project" value="TreeGrafter"/>
</dbReference>
<reference evidence="5 6" key="1">
    <citation type="submission" date="2016-06" db="EMBL/GenBank/DDBJ databases">
        <title>Complete genome sequences of Bordetella bronchialis and Bordetella flabilis.</title>
        <authorList>
            <person name="LiPuma J.J."/>
            <person name="Spilker T."/>
        </authorList>
    </citation>
    <scope>NUCLEOTIDE SEQUENCE [LARGE SCALE GENOMIC DNA]</scope>
    <source>
        <strain evidence="5 6">AU10664</strain>
    </source>
</reference>
<evidence type="ECO:0000259" key="4">
    <source>
        <dbReference type="SMART" id="SM00922"/>
    </source>
</evidence>
<dbReference type="Pfam" id="PF13378">
    <property type="entry name" value="MR_MLE_C"/>
    <property type="match status" value="1"/>
</dbReference>
<sequence length="363" mass="40254">MKIERLETRAIALPLERPIQSALGPIHSCGVVLVYAYTDNGIVGENLVFTLNDRRTGVLQHMVEELADLVVGRDAGHIAGFWARAWKDINFFGHKGVPVMGISAIDGALWDIAGKAADMPLYRLLGGARDRLPAYHSGGLWLDRDIDALAREAQDMVASGFKAVKMRLGMPDPRQDADRVRAVREAIGPDVRLMADANQGLNEAQAIRLGRMLEPHNLTWFEEPLPAWDLEGVARVAAALDTPIASGETEYTRYGFRSMLAQRSADVLMPDLQRVGGVSEFMRVGHMAESHDVPVSSHLFPETSIQVLGALANAIYLEYMPWFSSLYRERLEFVDGDAVVPERPGWGFSFDARRIAELHNARR</sequence>
<evidence type="ECO:0000256" key="2">
    <source>
        <dbReference type="ARBA" id="ARBA00022723"/>
    </source>
</evidence>
<dbReference type="Gene3D" id="3.30.390.10">
    <property type="entry name" value="Enolase-like, N-terminal domain"/>
    <property type="match status" value="1"/>
</dbReference>
<dbReference type="InterPro" id="IPR013342">
    <property type="entry name" value="Mandelate_racemase_C"/>
</dbReference>
<dbReference type="EMBL" id="CP016172">
    <property type="protein sequence ID" value="ANN75755.1"/>
    <property type="molecule type" value="Genomic_DNA"/>
</dbReference>
<feature type="domain" description="Mandelate racemase/muconate lactonizing enzyme C-terminal" evidence="4">
    <location>
        <begin position="146"/>
        <end position="243"/>
    </location>
</feature>
<evidence type="ECO:0000313" key="6">
    <source>
        <dbReference type="Proteomes" id="UP000091926"/>
    </source>
</evidence>
<evidence type="ECO:0000313" key="5">
    <source>
        <dbReference type="EMBL" id="ANN75755.1"/>
    </source>
</evidence>
<protein>
    <submittedName>
        <fullName evidence="5">Mandelate racemase</fullName>
    </submittedName>
</protein>
<dbReference type="Pfam" id="PF02746">
    <property type="entry name" value="MR_MLE_N"/>
    <property type="match status" value="1"/>
</dbReference>
<dbReference type="GO" id="GO:0016836">
    <property type="term" value="F:hydro-lyase activity"/>
    <property type="evidence" value="ECO:0007669"/>
    <property type="project" value="TreeGrafter"/>
</dbReference>
<dbReference type="RefSeq" id="WP_066652505.1">
    <property type="nucleotide sequence ID" value="NZ_CBCSCL010000002.1"/>
</dbReference>
<keyword evidence="2" id="KW-0479">Metal-binding</keyword>
<dbReference type="SUPFAM" id="SSF54826">
    <property type="entry name" value="Enolase N-terminal domain-like"/>
    <property type="match status" value="1"/>
</dbReference>
<dbReference type="Proteomes" id="UP000091926">
    <property type="component" value="Chromosome"/>
</dbReference>
<dbReference type="SUPFAM" id="SSF51604">
    <property type="entry name" value="Enolase C-terminal domain-like"/>
    <property type="match status" value="1"/>
</dbReference>
<keyword evidence="6" id="KW-1185">Reference proteome</keyword>
<dbReference type="InterPro" id="IPR013341">
    <property type="entry name" value="Mandelate_racemase_N_dom"/>
</dbReference>
<dbReference type="InterPro" id="IPR029065">
    <property type="entry name" value="Enolase_C-like"/>
</dbReference>
<dbReference type="SFLD" id="SFLDS00001">
    <property type="entry name" value="Enolase"/>
    <property type="match status" value="1"/>
</dbReference>
<dbReference type="STRING" id="463014.BAU07_00230"/>
<dbReference type="PANTHER" id="PTHR13794:SF58">
    <property type="entry name" value="MITOCHONDRIAL ENOLASE SUPERFAMILY MEMBER 1"/>
    <property type="match status" value="1"/>
</dbReference>
<dbReference type="PANTHER" id="PTHR13794">
    <property type="entry name" value="ENOLASE SUPERFAMILY, MANDELATE RACEMASE"/>
    <property type="match status" value="1"/>
</dbReference>
<evidence type="ECO:0000256" key="1">
    <source>
        <dbReference type="ARBA" id="ARBA00001946"/>
    </source>
</evidence>
<dbReference type="InterPro" id="IPR029017">
    <property type="entry name" value="Enolase-like_N"/>
</dbReference>